<dbReference type="InterPro" id="IPR049552">
    <property type="entry name" value="PKS_DH_N"/>
</dbReference>
<dbReference type="Gene3D" id="1.10.1200.10">
    <property type="entry name" value="ACP-like"/>
    <property type="match status" value="1"/>
</dbReference>
<feature type="region of interest" description="N-terminal hotdog fold" evidence="8">
    <location>
        <begin position="989"/>
        <end position="1124"/>
    </location>
</feature>
<dbReference type="InterPro" id="IPR014030">
    <property type="entry name" value="Ketoacyl_synth_N"/>
</dbReference>
<dbReference type="CDD" id="cd05195">
    <property type="entry name" value="enoyl_red"/>
    <property type="match status" value="1"/>
</dbReference>
<evidence type="ECO:0000259" key="11">
    <source>
        <dbReference type="PROSITE" id="PS52004"/>
    </source>
</evidence>
<dbReference type="SUPFAM" id="SSF53901">
    <property type="entry name" value="Thiolase-like"/>
    <property type="match status" value="1"/>
</dbReference>
<dbReference type="Gene3D" id="3.40.47.10">
    <property type="match status" value="1"/>
</dbReference>
<dbReference type="PROSITE" id="PS00012">
    <property type="entry name" value="PHOSPHOPANTETHEINE"/>
    <property type="match status" value="1"/>
</dbReference>
<dbReference type="InterPro" id="IPR013968">
    <property type="entry name" value="PKS_KR"/>
</dbReference>
<keyword evidence="3" id="KW-0808">Transferase</keyword>
<dbReference type="InterPro" id="IPR042104">
    <property type="entry name" value="PKS_dehydratase_sf"/>
</dbReference>
<keyword evidence="14" id="KW-1185">Reference proteome</keyword>
<feature type="region of interest" description="Disordered" evidence="9">
    <location>
        <begin position="472"/>
        <end position="506"/>
    </location>
</feature>
<dbReference type="SMART" id="SM00823">
    <property type="entry name" value="PKS_PP"/>
    <property type="match status" value="1"/>
</dbReference>
<dbReference type="SUPFAM" id="SSF47336">
    <property type="entry name" value="ACP-like"/>
    <property type="match status" value="1"/>
</dbReference>
<dbReference type="GO" id="GO:0031177">
    <property type="term" value="F:phosphopantetheine binding"/>
    <property type="evidence" value="ECO:0007669"/>
    <property type="project" value="InterPro"/>
</dbReference>
<dbReference type="Pfam" id="PF08240">
    <property type="entry name" value="ADH_N"/>
    <property type="match status" value="1"/>
</dbReference>
<dbReference type="STRING" id="1408157.A0A1J7J8A7"/>
<dbReference type="InterPro" id="IPR049551">
    <property type="entry name" value="PKS_DH_C"/>
</dbReference>
<dbReference type="Pfam" id="PF23297">
    <property type="entry name" value="ACP_SdgA_C"/>
    <property type="match status" value="1"/>
</dbReference>
<dbReference type="Gene3D" id="3.10.129.110">
    <property type="entry name" value="Polyketide synthase dehydratase"/>
    <property type="match status" value="1"/>
</dbReference>
<feature type="compositionally biased region" description="Polar residues" evidence="9">
    <location>
        <begin position="482"/>
        <end position="491"/>
    </location>
</feature>
<dbReference type="Pfam" id="PF02801">
    <property type="entry name" value="Ketoacyl-synt_C"/>
    <property type="match status" value="1"/>
</dbReference>
<dbReference type="SMART" id="SM00825">
    <property type="entry name" value="PKS_KS"/>
    <property type="match status" value="1"/>
</dbReference>
<dbReference type="InterPro" id="IPR009081">
    <property type="entry name" value="PP-bd_ACP"/>
</dbReference>
<dbReference type="InterPro" id="IPR013154">
    <property type="entry name" value="ADH-like_N"/>
</dbReference>
<dbReference type="GO" id="GO:0006633">
    <property type="term" value="P:fatty acid biosynthetic process"/>
    <property type="evidence" value="ECO:0007669"/>
    <property type="project" value="InterPro"/>
</dbReference>
<dbReference type="SMART" id="SM00822">
    <property type="entry name" value="PKS_KR"/>
    <property type="match status" value="1"/>
</dbReference>
<dbReference type="Gene3D" id="3.30.70.3290">
    <property type="match status" value="1"/>
</dbReference>
<dbReference type="InterPro" id="IPR016039">
    <property type="entry name" value="Thiolase-like"/>
</dbReference>
<dbReference type="SUPFAM" id="SSF50129">
    <property type="entry name" value="GroES-like"/>
    <property type="match status" value="1"/>
</dbReference>
<protein>
    <submittedName>
        <fullName evidence="13">Uncharacterized protein</fullName>
    </submittedName>
</protein>
<dbReference type="Gene3D" id="3.90.180.10">
    <property type="entry name" value="Medium-chain alcohol dehydrogenases, catalytic domain"/>
    <property type="match status" value="1"/>
</dbReference>
<dbReference type="SUPFAM" id="SSF55048">
    <property type="entry name" value="Probable ACP-binding domain of malonyl-CoA ACP transacylase"/>
    <property type="match status" value="1"/>
</dbReference>
<dbReference type="InterPro" id="IPR020843">
    <property type="entry name" value="ER"/>
</dbReference>
<dbReference type="Gene3D" id="3.40.366.10">
    <property type="entry name" value="Malonyl-Coenzyme A Acyl Carrier Protein, domain 2"/>
    <property type="match status" value="1"/>
</dbReference>
<dbReference type="Gene3D" id="3.40.50.720">
    <property type="entry name" value="NAD(P)-binding Rossmann-like Domain"/>
    <property type="match status" value="1"/>
</dbReference>
<dbReference type="InterPro" id="IPR020807">
    <property type="entry name" value="PKS_DH"/>
</dbReference>
<evidence type="ECO:0000256" key="6">
    <source>
        <dbReference type="ARBA" id="ARBA00023268"/>
    </source>
</evidence>
<dbReference type="GO" id="GO:0044550">
    <property type="term" value="P:secondary metabolite biosynthetic process"/>
    <property type="evidence" value="ECO:0007669"/>
    <property type="project" value="UniProtKB-ARBA"/>
</dbReference>
<dbReference type="SUPFAM" id="SSF51735">
    <property type="entry name" value="NAD(P)-binding Rossmann-fold domains"/>
    <property type="match status" value="2"/>
</dbReference>
<dbReference type="InterPro" id="IPR001227">
    <property type="entry name" value="Ac_transferase_dom_sf"/>
</dbReference>
<evidence type="ECO:0000256" key="8">
    <source>
        <dbReference type="PROSITE-ProRule" id="PRU01363"/>
    </source>
</evidence>
<dbReference type="InterPro" id="IPR016036">
    <property type="entry name" value="Malonyl_transacylase_ACP-bd"/>
</dbReference>
<dbReference type="FunFam" id="3.40.50.720:FF:000209">
    <property type="entry name" value="Polyketide synthase Pks12"/>
    <property type="match status" value="1"/>
</dbReference>
<dbReference type="PANTHER" id="PTHR43775:SF29">
    <property type="entry name" value="ASPERFURANONE POLYKETIDE SYNTHASE AFOG-RELATED"/>
    <property type="match status" value="1"/>
</dbReference>
<feature type="domain" description="Carrier" evidence="10">
    <location>
        <begin position="2469"/>
        <end position="2546"/>
    </location>
</feature>
<dbReference type="InterPro" id="IPR011032">
    <property type="entry name" value="GroES-like_sf"/>
</dbReference>
<sequence>MACSECSTQPRCLLSFAQWAWLFDMDQDKLRPLAIVGLSFRFPGQANTTPGFWDVLSNGKSTRTKIPTERFNPDSFYHPSPDRQGAVITTEGCFMKDDPGLFDAPFFSITAAEADGMDPQQRLLLEVTYEALENAGMPIKNVAGSQTGCYVGGFSSDYDAVSGVEINYMSSYQAIGCGNSMLANRLSWFYDFRGPSYAIDTACSSSMVALHEACRELQDGSSGMAVVAGTSLMLIPSVWRGLSAQRFLSPDGACHSFDDRANGYGRGEGIGVLIIKPLDDALRDGDVIRAVIRGSGMNQDGHTPAITVPSAEAQMSLIQTTYDRAGLDFKQTSYFEAHGTGTPVGDPLELLAIGKTIGAARQELGGPVIVGSVKSNIGHLEGSSGVAGVIKAVLALENGAIPAVAEFENPNPRLRLDEWNLQIPKELTAWPSPGLRRVSINSFGYGGSNAHVILDDALHYLEARNLVGNHNTSPGTLARSGTPLSVSTDSGVSVGKDDEQKPSSTHKRVFVFSSPEQEALTRLAETYADHLRHNVESTSKDKTEELLSNLAFTLSQRRSIFDWRSFAVADSITGLQTILEARLPKLGRVARDPSAAFVFTGQGAQWFAMGRELRVYAVFQESLAQADVFLRSLGSPWSALEELLERDKATSRINEPQLSQPLCTALQIALVDLLTHWGLRPKAVVGHSSGEIGAAYAAGVLSRQDALKAAYWRGVRSAEINELSPDRRGSMMAVALSEETAQQYLDRVQNGKVIVACINSPSSVTISGDESAVAEVEVLLKADNIFARKLLVKTAYHSEHMRVVAKPYLNDILDIVPRNASSGITIFSSVTGAEIQGEEMGPEYWVKNLLSPVRFSDAVAQLLKPVDSRNRRKGLANVQAIVEAGPHAALQGPLRDIMAAESESYLNSVSYVSMLQRGSDATDTALNSAGRLWAMGFDVDLSLVNSTDATPVSAQPLVNLPRYPFNHKKRYWHEARNINWRYSQEQGRSDLLGSPITDYNTVFPIWKNYLTPAEVPWLLDHRVHNLLVLPGAVYIVMVLEACRNTADTTRTVLGYEFRDIFWHKPIVFETESSIVETQCQLSPAPLGTKNNTATWTSFSVSTIGPDSLASLHCSGLVKIKYATKAGEIDQGKEAELQYEGFKSKFSDIRASPTMELNVGSTYDKLNSYGLQFGPTFRNLMDLHAGEGFGYCDLEVPDTAAYMAEGYECPLPIHPVMLDAVFQMLTITSHTGGAGAPVAMLPNSIEGLYIKATTPTEPGSVLKGYVTRRPKNMTQQLGNMVISDAEWNEPLIVLTDLTVTATAKPGQGTSTIPFSRLDWVADVRRSNVSLAPEITDGDIATATAESDNTTTKEFVQKAQTAPTENSASERMMSHYKQWLPRRLAVTTALTDAQSAALPTIDALEAAAASTDNEKGLSSFLPEEFIDDFATISLGRSFADTVVVDILDRAGYVNPNIEILQIGRDTSISCAAAVLARLGGNYSRLSRYVLTARDSTLLAEVATTLARFSSLELKSLDIELGLESQEAFNTGGRFDYIVLDDLTFSTQNMESALDNIKRLLKPAGKLVIQAITSKQPRTGSALEPVSVRLDELAWNALLEKSGFTGVEQVIQRSGDPKLHQVSVMVSTIIQSVEYPSSEVILLMPSTPSSDLSHFAETFTQALHDRSLNVTAAAWDTVEDWSGKLLISFLEFDGPLLINMSEHIFDAVKAMSLRSTGMLWVTRAGLRSGAHPSYSVSLGMFRAIRSEDENLRLMSIDLSPETDLSSARATDTVLKVFDTLSGDKDLHPPMDREFVEQGGVIYIQRLVEDEGLSSQQAQVGGPGSSLPPVTDRLFQEDRRLKLSIGQIGALDSLQYVDNAKFLLPLPRDYVEVKVVCTGLNFLDVMASLGEVPDPTLGSEVVGIVTALGSDVTRFEIGQTVVGTCRDGFGSHVRMKHTIPQPIPSHMSTEEAASVPVAFMTSWMALVGEAKIHEGETILIHAGAGGVGQAAIQIAQHFGLEVYTTVGSTGKKELLMERYGIPADHIFSSRDASFAQGIRRATGGRGVDLVLNSLAGELLRQSWHLVADFGRFVEIGKRDILGNTGLDMEPFLRSVSFIGFNLDKYKESLTEFVECEDAMQHIFELLAAKKFRAIHPISVFDYNDVTTAMRLLQSGKVQGKIVLRAQPDQLVPVVPRVKHPLVLDPKATYLLSGGLGGIGRSIAAMLRANGAKNLAFISRSGDSKPSSQVFLDQLKNLGCNARAYACDISDRSQLVEALEMCSAELPPIKGLIQCAMFLKDGIFENMSYDDWVSCTGPKIHGSWNLHDLLPDSLDFFIMLASTAGLIGNPGQANYAAGNTFEDALAHHRRRLGLNATAIDLGAVRDVGYLAEAGDDRYWNMSHLNSLMITEADVHFLIKTAITGYSAGDKETPVQVVSGLSGAAMDNTQVQRSQWALDGKLSIVLKASINSVSADTEADIEEALKKVDSVAGAVAIVEEVIAKRVAMAVMVPEEDISLTELLQTYGVNSLVAVEIRTWLTKKFQADITVAEISPSSISTVAAKVVATSRLFKGRLKDVAESESVPSS</sequence>
<dbReference type="PANTHER" id="PTHR43775">
    <property type="entry name" value="FATTY ACID SYNTHASE"/>
    <property type="match status" value="1"/>
</dbReference>
<dbReference type="GO" id="GO:0004315">
    <property type="term" value="F:3-oxoacyl-[acyl-carrier-protein] synthase activity"/>
    <property type="evidence" value="ECO:0007669"/>
    <property type="project" value="InterPro"/>
</dbReference>
<dbReference type="InterPro" id="IPR029063">
    <property type="entry name" value="SAM-dependent_MTases_sf"/>
</dbReference>
<feature type="region of interest" description="C-terminal hotdog fold" evidence="8">
    <location>
        <begin position="1153"/>
        <end position="1307"/>
    </location>
</feature>
<dbReference type="SUPFAM" id="SSF53335">
    <property type="entry name" value="S-adenosyl-L-methionine-dependent methyltransferases"/>
    <property type="match status" value="1"/>
</dbReference>
<dbReference type="PROSITE" id="PS52019">
    <property type="entry name" value="PKS_MFAS_DH"/>
    <property type="match status" value="1"/>
</dbReference>
<evidence type="ECO:0000313" key="13">
    <source>
        <dbReference type="EMBL" id="OIW35579.1"/>
    </source>
</evidence>
<dbReference type="InterPro" id="IPR020841">
    <property type="entry name" value="PKS_Beta-ketoAc_synthase_dom"/>
</dbReference>
<evidence type="ECO:0000313" key="14">
    <source>
        <dbReference type="Proteomes" id="UP000182658"/>
    </source>
</evidence>
<dbReference type="InterPro" id="IPR006162">
    <property type="entry name" value="Ppantetheine_attach_site"/>
</dbReference>
<evidence type="ECO:0000256" key="7">
    <source>
        <dbReference type="ARBA" id="ARBA00023315"/>
    </source>
</evidence>
<evidence type="ECO:0000256" key="4">
    <source>
        <dbReference type="ARBA" id="ARBA00022857"/>
    </source>
</evidence>
<name>A0A1J7J8A7_9PEZI</name>
<dbReference type="PROSITE" id="PS52004">
    <property type="entry name" value="KS3_2"/>
    <property type="match status" value="1"/>
</dbReference>
<feature type="domain" description="Ketosynthase family 3 (KS3)" evidence="11">
    <location>
        <begin position="30"/>
        <end position="456"/>
    </location>
</feature>
<dbReference type="InterPro" id="IPR049900">
    <property type="entry name" value="PKS_mFAS_DH"/>
</dbReference>
<dbReference type="SUPFAM" id="SSF52151">
    <property type="entry name" value="FabD/lysophospholipase-like"/>
    <property type="match status" value="1"/>
</dbReference>
<evidence type="ECO:0000259" key="10">
    <source>
        <dbReference type="PROSITE" id="PS50075"/>
    </source>
</evidence>
<dbReference type="Pfam" id="PF14765">
    <property type="entry name" value="PS-DH"/>
    <property type="match status" value="1"/>
</dbReference>
<keyword evidence="4" id="KW-0521">NADP</keyword>
<dbReference type="CDD" id="cd00833">
    <property type="entry name" value="PKS"/>
    <property type="match status" value="1"/>
</dbReference>
<dbReference type="OrthoDB" id="329835at2759"/>
<dbReference type="GO" id="GO:0016491">
    <property type="term" value="F:oxidoreductase activity"/>
    <property type="evidence" value="ECO:0007669"/>
    <property type="project" value="UniProtKB-KW"/>
</dbReference>
<dbReference type="InterPro" id="IPR016035">
    <property type="entry name" value="Acyl_Trfase/lysoPLipase"/>
</dbReference>
<evidence type="ECO:0000256" key="1">
    <source>
        <dbReference type="ARBA" id="ARBA00022450"/>
    </source>
</evidence>
<dbReference type="GO" id="GO:0004312">
    <property type="term" value="F:fatty acid synthase activity"/>
    <property type="evidence" value="ECO:0007669"/>
    <property type="project" value="TreeGrafter"/>
</dbReference>
<dbReference type="InterPro" id="IPR032821">
    <property type="entry name" value="PKS_assoc"/>
</dbReference>
<reference evidence="13 14" key="1">
    <citation type="submission" date="2016-10" db="EMBL/GenBank/DDBJ databases">
        <title>Draft genome sequence of Coniochaeta ligniaria NRRL30616, a lignocellulolytic fungus for bioabatement of inhibitors in plant biomass hydrolysates.</title>
        <authorList>
            <consortium name="DOE Joint Genome Institute"/>
            <person name="Jimenez D.J."/>
            <person name="Hector R.E."/>
            <person name="Riley R."/>
            <person name="Sun H."/>
            <person name="Grigoriev I.V."/>
            <person name="Van Elsas J.D."/>
            <person name="Nichols N.N."/>
        </authorList>
    </citation>
    <scope>NUCLEOTIDE SEQUENCE [LARGE SCALE GENOMIC DNA]</scope>
    <source>
        <strain evidence="13 14">NRRL 30616</strain>
    </source>
</reference>
<dbReference type="InterPro" id="IPR036291">
    <property type="entry name" value="NAD(P)-bd_dom_sf"/>
</dbReference>
<feature type="domain" description="PKS/mFAS DH" evidence="12">
    <location>
        <begin position="989"/>
        <end position="1307"/>
    </location>
</feature>
<evidence type="ECO:0000259" key="12">
    <source>
        <dbReference type="PROSITE" id="PS52019"/>
    </source>
</evidence>
<evidence type="ECO:0000256" key="2">
    <source>
        <dbReference type="ARBA" id="ARBA00022553"/>
    </source>
</evidence>
<dbReference type="SMART" id="SM00827">
    <property type="entry name" value="PKS_AT"/>
    <property type="match status" value="1"/>
</dbReference>
<feature type="active site" description="Proton acceptor; for dehydratase activity" evidence="8">
    <location>
        <position position="1021"/>
    </location>
</feature>
<dbReference type="Gene3D" id="3.40.50.150">
    <property type="entry name" value="Vaccinia Virus protein VP39"/>
    <property type="match status" value="1"/>
</dbReference>
<dbReference type="InterPro" id="IPR050091">
    <property type="entry name" value="PKS_NRPS_Biosynth_Enz"/>
</dbReference>
<evidence type="ECO:0000256" key="9">
    <source>
        <dbReference type="SAM" id="MobiDB-lite"/>
    </source>
</evidence>
<dbReference type="InterPro" id="IPR014043">
    <property type="entry name" value="Acyl_transferase_dom"/>
</dbReference>
<dbReference type="PROSITE" id="PS50075">
    <property type="entry name" value="CARRIER"/>
    <property type="match status" value="1"/>
</dbReference>
<dbReference type="PROSITE" id="PS00606">
    <property type="entry name" value="KS3_1"/>
    <property type="match status" value="1"/>
</dbReference>
<keyword evidence="5" id="KW-0560">Oxidoreductase</keyword>
<keyword evidence="1" id="KW-0596">Phosphopantetheine</keyword>
<dbReference type="Pfam" id="PF21089">
    <property type="entry name" value="PKS_DH_N"/>
    <property type="match status" value="1"/>
</dbReference>
<dbReference type="GO" id="GO:1901336">
    <property type="term" value="P:lactone biosynthetic process"/>
    <property type="evidence" value="ECO:0007669"/>
    <property type="project" value="UniProtKB-ARBA"/>
</dbReference>
<dbReference type="InterPro" id="IPR018201">
    <property type="entry name" value="Ketoacyl_synth_AS"/>
</dbReference>
<dbReference type="Pfam" id="PF00109">
    <property type="entry name" value="ketoacyl-synt"/>
    <property type="match status" value="1"/>
</dbReference>
<organism evidence="13 14">
    <name type="scientific">Coniochaeta ligniaria NRRL 30616</name>
    <dbReference type="NCBI Taxonomy" id="1408157"/>
    <lineage>
        <taxon>Eukaryota</taxon>
        <taxon>Fungi</taxon>
        <taxon>Dikarya</taxon>
        <taxon>Ascomycota</taxon>
        <taxon>Pezizomycotina</taxon>
        <taxon>Sordariomycetes</taxon>
        <taxon>Sordariomycetidae</taxon>
        <taxon>Coniochaetales</taxon>
        <taxon>Coniochaetaceae</taxon>
        <taxon>Coniochaeta</taxon>
    </lineage>
</organism>
<evidence type="ECO:0000256" key="5">
    <source>
        <dbReference type="ARBA" id="ARBA00023002"/>
    </source>
</evidence>
<dbReference type="CDD" id="cd02440">
    <property type="entry name" value="AdoMet_MTases"/>
    <property type="match status" value="1"/>
</dbReference>
<dbReference type="InterPro" id="IPR036736">
    <property type="entry name" value="ACP-like_sf"/>
</dbReference>
<dbReference type="EMBL" id="KV875093">
    <property type="protein sequence ID" value="OIW35579.1"/>
    <property type="molecule type" value="Genomic_DNA"/>
</dbReference>
<keyword evidence="6" id="KW-0511">Multifunctional enzyme</keyword>
<dbReference type="Pfam" id="PF00698">
    <property type="entry name" value="Acyl_transf_1"/>
    <property type="match status" value="1"/>
</dbReference>
<feature type="active site" description="Proton donor; for dehydratase activity" evidence="8">
    <location>
        <position position="1218"/>
    </location>
</feature>
<dbReference type="InParanoid" id="A0A1J7J8A7"/>
<evidence type="ECO:0000256" key="3">
    <source>
        <dbReference type="ARBA" id="ARBA00022679"/>
    </source>
</evidence>
<dbReference type="InterPro" id="IPR057326">
    <property type="entry name" value="KR_dom"/>
</dbReference>
<dbReference type="InterPro" id="IPR020806">
    <property type="entry name" value="PKS_PP-bd"/>
</dbReference>
<dbReference type="Pfam" id="PF08659">
    <property type="entry name" value="KR"/>
    <property type="match status" value="1"/>
</dbReference>
<dbReference type="Pfam" id="PF13602">
    <property type="entry name" value="ADH_zinc_N_2"/>
    <property type="match status" value="1"/>
</dbReference>
<dbReference type="Pfam" id="PF16197">
    <property type="entry name" value="KAsynt_C_assoc"/>
    <property type="match status" value="1"/>
</dbReference>
<dbReference type="InterPro" id="IPR014031">
    <property type="entry name" value="Ketoacyl_synth_C"/>
</dbReference>
<dbReference type="Proteomes" id="UP000182658">
    <property type="component" value="Unassembled WGS sequence"/>
</dbReference>
<keyword evidence="7" id="KW-0012">Acyltransferase</keyword>
<dbReference type="SMART" id="SM00826">
    <property type="entry name" value="PKS_DH"/>
    <property type="match status" value="1"/>
</dbReference>
<accession>A0A1J7J8A7</accession>
<gene>
    <name evidence="13" type="ORF">CONLIGDRAFT_63350</name>
</gene>
<keyword evidence="2" id="KW-0597">Phosphoprotein</keyword>
<proteinExistence type="predicted"/>
<dbReference type="SMART" id="SM00829">
    <property type="entry name" value="PKS_ER"/>
    <property type="match status" value="1"/>
</dbReference>